<keyword evidence="5 6" id="KW-0472">Membrane</keyword>
<comment type="subcellular location">
    <subcellularLocation>
        <location evidence="1">Cell membrane</location>
        <topology evidence="1">Multi-pass membrane protein</topology>
    </subcellularLocation>
</comment>
<evidence type="ECO:0000256" key="1">
    <source>
        <dbReference type="ARBA" id="ARBA00004651"/>
    </source>
</evidence>
<evidence type="ECO:0000313" key="8">
    <source>
        <dbReference type="Proteomes" id="UP000189818"/>
    </source>
</evidence>
<dbReference type="AlphaFoldDB" id="A0A1T4ZRV4"/>
<evidence type="ECO:0000256" key="2">
    <source>
        <dbReference type="ARBA" id="ARBA00022475"/>
    </source>
</evidence>
<dbReference type="Proteomes" id="UP000189818">
    <property type="component" value="Unassembled WGS sequence"/>
</dbReference>
<dbReference type="PANTHER" id="PTHR30086:SF20">
    <property type="entry name" value="ARGININE EXPORTER PROTEIN ARGO-RELATED"/>
    <property type="match status" value="1"/>
</dbReference>
<protein>
    <submittedName>
        <fullName evidence="7">Threonine/homoserine/homoserine lactone efflux protein</fullName>
    </submittedName>
</protein>
<dbReference type="GO" id="GO:0005886">
    <property type="term" value="C:plasma membrane"/>
    <property type="evidence" value="ECO:0007669"/>
    <property type="project" value="UniProtKB-SubCell"/>
</dbReference>
<dbReference type="STRING" id="439228.SAMN06295920_101145"/>
<dbReference type="OrthoDB" id="9804822at2"/>
<evidence type="ECO:0000256" key="3">
    <source>
        <dbReference type="ARBA" id="ARBA00022692"/>
    </source>
</evidence>
<dbReference type="GO" id="GO:0015171">
    <property type="term" value="F:amino acid transmembrane transporter activity"/>
    <property type="evidence" value="ECO:0007669"/>
    <property type="project" value="TreeGrafter"/>
</dbReference>
<proteinExistence type="predicted"/>
<sequence length="203" mass="21235">MSPDIIIALVTFCVVSSVTPGPNNMMLLASGATFGFGRTIPHMAGISLGCVVMMLLLGIGLAGVIARAPWLYTVLHIASAAYLLYLSWRIATSVGVGSTTARTRPLGILEAAAFQWVNPKAWAMCLGIATSFTRPDHIIVDVPIAAAILALAGLPCIMLWAGGGTVVRQLLTRPGALRAFNIGMALLLVASLVPGLIELVERT</sequence>
<gene>
    <name evidence="7" type="ORF">SAMN06295920_101145</name>
</gene>
<dbReference type="InterPro" id="IPR001123">
    <property type="entry name" value="LeuE-type"/>
</dbReference>
<keyword evidence="2" id="KW-1003">Cell membrane</keyword>
<dbReference type="PANTHER" id="PTHR30086">
    <property type="entry name" value="ARGININE EXPORTER PROTEIN ARGO"/>
    <property type="match status" value="1"/>
</dbReference>
<organism evidence="7 8">
    <name type="scientific">Rhizorhabdus histidinilytica</name>
    <dbReference type="NCBI Taxonomy" id="439228"/>
    <lineage>
        <taxon>Bacteria</taxon>
        <taxon>Pseudomonadati</taxon>
        <taxon>Pseudomonadota</taxon>
        <taxon>Alphaproteobacteria</taxon>
        <taxon>Sphingomonadales</taxon>
        <taxon>Sphingomonadaceae</taxon>
        <taxon>Rhizorhabdus</taxon>
    </lineage>
</organism>
<dbReference type="RefSeq" id="WP_079646127.1">
    <property type="nucleotide sequence ID" value="NZ_FUYM01000001.1"/>
</dbReference>
<reference evidence="8" key="1">
    <citation type="submission" date="2017-02" db="EMBL/GenBank/DDBJ databases">
        <authorList>
            <person name="Varghese N."/>
            <person name="Submissions S."/>
        </authorList>
    </citation>
    <scope>NUCLEOTIDE SEQUENCE [LARGE SCALE GENOMIC DNA]</scope>
    <source>
        <strain evidence="8">UM2</strain>
    </source>
</reference>
<keyword evidence="4 6" id="KW-1133">Transmembrane helix</keyword>
<feature type="transmembrane region" description="Helical" evidence="6">
    <location>
        <begin position="179"/>
        <end position="197"/>
    </location>
</feature>
<feature type="transmembrane region" description="Helical" evidence="6">
    <location>
        <begin position="70"/>
        <end position="88"/>
    </location>
</feature>
<feature type="transmembrane region" description="Helical" evidence="6">
    <location>
        <begin position="144"/>
        <end position="167"/>
    </location>
</feature>
<dbReference type="Pfam" id="PF01810">
    <property type="entry name" value="LysE"/>
    <property type="match status" value="1"/>
</dbReference>
<evidence type="ECO:0000256" key="4">
    <source>
        <dbReference type="ARBA" id="ARBA00022989"/>
    </source>
</evidence>
<evidence type="ECO:0000256" key="6">
    <source>
        <dbReference type="SAM" id="Phobius"/>
    </source>
</evidence>
<feature type="transmembrane region" description="Helical" evidence="6">
    <location>
        <begin position="44"/>
        <end position="65"/>
    </location>
</feature>
<dbReference type="GO" id="GO:0033228">
    <property type="term" value="P:cysteine export across plasma membrane"/>
    <property type="evidence" value="ECO:0007669"/>
    <property type="project" value="TreeGrafter"/>
</dbReference>
<evidence type="ECO:0000313" key="7">
    <source>
        <dbReference type="EMBL" id="SKB25524.1"/>
    </source>
</evidence>
<dbReference type="EMBL" id="FUYM01000001">
    <property type="protein sequence ID" value="SKB25524.1"/>
    <property type="molecule type" value="Genomic_DNA"/>
</dbReference>
<keyword evidence="3 6" id="KW-0812">Transmembrane</keyword>
<evidence type="ECO:0000256" key="5">
    <source>
        <dbReference type="ARBA" id="ARBA00023136"/>
    </source>
</evidence>
<accession>A0A1T4ZRV4</accession>
<keyword evidence="8" id="KW-1185">Reference proteome</keyword>
<name>A0A1T4ZRV4_9SPHN</name>